<keyword evidence="2" id="KW-1185">Reference proteome</keyword>
<sequence length="63" mass="7308">MLISFVPLNLPVYSGLRYNVCIGFVGLLKRCSILGTFKMVMKCFYSFSVSTFKYDDLYVKKDF</sequence>
<dbReference type="AlphaFoldDB" id="A0A6A4PYX7"/>
<protein>
    <submittedName>
        <fullName evidence="1">Uncharacterized protein</fullName>
    </submittedName>
</protein>
<comment type="caution">
    <text evidence="1">The sequence shown here is derived from an EMBL/GenBank/DDBJ whole genome shotgun (WGS) entry which is preliminary data.</text>
</comment>
<dbReference type="EMBL" id="WOCE01000009">
    <property type="protein sequence ID" value="KAE9606613.1"/>
    <property type="molecule type" value="Genomic_DNA"/>
</dbReference>
<gene>
    <name evidence="1" type="ORF">Lalb_Chr09g0321461</name>
</gene>
<organism evidence="1 2">
    <name type="scientific">Lupinus albus</name>
    <name type="common">White lupine</name>
    <name type="synonym">Lupinus termis</name>
    <dbReference type="NCBI Taxonomy" id="3870"/>
    <lineage>
        <taxon>Eukaryota</taxon>
        <taxon>Viridiplantae</taxon>
        <taxon>Streptophyta</taxon>
        <taxon>Embryophyta</taxon>
        <taxon>Tracheophyta</taxon>
        <taxon>Spermatophyta</taxon>
        <taxon>Magnoliopsida</taxon>
        <taxon>eudicotyledons</taxon>
        <taxon>Gunneridae</taxon>
        <taxon>Pentapetalae</taxon>
        <taxon>rosids</taxon>
        <taxon>fabids</taxon>
        <taxon>Fabales</taxon>
        <taxon>Fabaceae</taxon>
        <taxon>Papilionoideae</taxon>
        <taxon>50 kb inversion clade</taxon>
        <taxon>genistoids sensu lato</taxon>
        <taxon>core genistoids</taxon>
        <taxon>Genisteae</taxon>
        <taxon>Lupinus</taxon>
    </lineage>
</organism>
<proteinExistence type="predicted"/>
<accession>A0A6A4PYX7</accession>
<name>A0A6A4PYX7_LUPAL</name>
<evidence type="ECO:0000313" key="2">
    <source>
        <dbReference type="Proteomes" id="UP000447434"/>
    </source>
</evidence>
<dbReference type="Proteomes" id="UP000447434">
    <property type="component" value="Chromosome 9"/>
</dbReference>
<evidence type="ECO:0000313" key="1">
    <source>
        <dbReference type="EMBL" id="KAE9606613.1"/>
    </source>
</evidence>
<reference evidence="2" key="1">
    <citation type="journal article" date="2020" name="Nat. Commun.">
        <title>Genome sequence of the cluster root forming white lupin.</title>
        <authorList>
            <person name="Hufnagel B."/>
            <person name="Marques A."/>
            <person name="Soriano A."/>
            <person name="Marques L."/>
            <person name="Divol F."/>
            <person name="Doumas P."/>
            <person name="Sallet E."/>
            <person name="Mancinotti D."/>
            <person name="Carrere S."/>
            <person name="Marande W."/>
            <person name="Arribat S."/>
            <person name="Keller J."/>
            <person name="Huneau C."/>
            <person name="Blein T."/>
            <person name="Aime D."/>
            <person name="Laguerre M."/>
            <person name="Taylor J."/>
            <person name="Schubert V."/>
            <person name="Nelson M."/>
            <person name="Geu-Flores F."/>
            <person name="Crespi M."/>
            <person name="Gallardo-Guerrero K."/>
            <person name="Delaux P.-M."/>
            <person name="Salse J."/>
            <person name="Berges H."/>
            <person name="Guyot R."/>
            <person name="Gouzy J."/>
            <person name="Peret B."/>
        </authorList>
    </citation>
    <scope>NUCLEOTIDE SEQUENCE [LARGE SCALE GENOMIC DNA]</scope>
    <source>
        <strain evidence="2">cv. Amiga</strain>
    </source>
</reference>